<protein>
    <recommendedName>
        <fullName evidence="5">Chromo domain-containing protein</fullName>
    </recommendedName>
</protein>
<evidence type="ECO:0000313" key="7">
    <source>
        <dbReference type="Proteomes" id="UP000236621"/>
    </source>
</evidence>
<evidence type="ECO:0000259" key="5">
    <source>
        <dbReference type="PROSITE" id="PS50013"/>
    </source>
</evidence>
<dbReference type="GO" id="GO:0006338">
    <property type="term" value="P:chromatin remodeling"/>
    <property type="evidence" value="ECO:0007669"/>
    <property type="project" value="UniProtKB-ARBA"/>
</dbReference>
<dbReference type="SUPFAM" id="SSF54160">
    <property type="entry name" value="Chromo domain-like"/>
    <property type="match status" value="1"/>
</dbReference>
<feature type="region of interest" description="Disordered" evidence="4">
    <location>
        <begin position="67"/>
        <end position="104"/>
    </location>
</feature>
<dbReference type="InterPro" id="IPR016197">
    <property type="entry name" value="Chromo-like_dom_sf"/>
</dbReference>
<dbReference type="InterPro" id="IPR023779">
    <property type="entry name" value="Chromodomain_CS"/>
</dbReference>
<sequence>MPPASRITVSLRHKPRVDREEAERLVADWAHLSIRPSIERRLGSPEDLPIKTSDIVRSDYVAYDETDDYSETKGNKEALSVSSRVSRSNGQCQRPSKLTTPRRKRQGIWETFPRRSSRIQAVTAANPTAKTAPTKPKNRVAKKSLSTPSRSAGGEWEIDEIVDSRIEEETLKHFYLVKWTGFASEDNTWEPKTNLVHCRAAIEAYEMGAK</sequence>
<feature type="compositionally biased region" description="Polar residues" evidence="4">
    <location>
        <begin position="80"/>
        <end position="99"/>
    </location>
</feature>
<comment type="subunit">
    <text evidence="2">Component of the NuA4 histone acetyltransferase complex.</text>
</comment>
<feature type="region of interest" description="Disordered" evidence="4">
    <location>
        <begin position="122"/>
        <end position="152"/>
    </location>
</feature>
<evidence type="ECO:0000256" key="2">
    <source>
        <dbReference type="ARBA" id="ARBA00011353"/>
    </source>
</evidence>
<evidence type="ECO:0000256" key="1">
    <source>
        <dbReference type="ARBA" id="ARBA00004123"/>
    </source>
</evidence>
<keyword evidence="7" id="KW-1185">Reference proteome</keyword>
<dbReference type="Proteomes" id="UP000236621">
    <property type="component" value="Unassembled WGS sequence"/>
</dbReference>
<feature type="compositionally biased region" description="Low complexity" evidence="4">
    <location>
        <begin position="123"/>
        <end position="135"/>
    </location>
</feature>
<dbReference type="AlphaFoldDB" id="A0A2K3PYX7"/>
<organism evidence="6 7">
    <name type="scientific">Tolypocladium capitatum</name>
    <dbReference type="NCBI Taxonomy" id="45235"/>
    <lineage>
        <taxon>Eukaryota</taxon>
        <taxon>Fungi</taxon>
        <taxon>Dikarya</taxon>
        <taxon>Ascomycota</taxon>
        <taxon>Pezizomycotina</taxon>
        <taxon>Sordariomycetes</taxon>
        <taxon>Hypocreomycetidae</taxon>
        <taxon>Hypocreales</taxon>
        <taxon>Ophiocordycipitaceae</taxon>
        <taxon>Tolypocladium</taxon>
    </lineage>
</organism>
<reference evidence="6 7" key="1">
    <citation type="submission" date="2017-08" db="EMBL/GenBank/DDBJ databases">
        <title>Harnessing the power of phylogenomics to disentangle the directionality and signatures of interkingdom host jumping in the parasitic fungal genus Tolypocladium.</title>
        <authorList>
            <person name="Quandt C.A."/>
            <person name="Patterson W."/>
            <person name="Spatafora J.W."/>
        </authorList>
    </citation>
    <scope>NUCLEOTIDE SEQUENCE [LARGE SCALE GENOMIC DNA]</scope>
    <source>
        <strain evidence="6 7">CBS 113982</strain>
    </source>
</reference>
<accession>A0A2K3PYX7</accession>
<name>A0A2K3PYX7_9HYPO</name>
<dbReference type="GO" id="GO:0005634">
    <property type="term" value="C:nucleus"/>
    <property type="evidence" value="ECO:0007669"/>
    <property type="project" value="UniProtKB-SubCell"/>
</dbReference>
<comment type="caution">
    <text evidence="6">The sequence shown here is derived from an EMBL/GenBank/DDBJ whole genome shotgun (WGS) entry which is preliminary data.</text>
</comment>
<dbReference type="Gene3D" id="2.40.50.40">
    <property type="match status" value="1"/>
</dbReference>
<dbReference type="Pfam" id="PF00385">
    <property type="entry name" value="Chromo"/>
    <property type="match status" value="1"/>
</dbReference>
<feature type="domain" description="Chromo" evidence="5">
    <location>
        <begin position="156"/>
        <end position="210"/>
    </location>
</feature>
<evidence type="ECO:0000313" key="6">
    <source>
        <dbReference type="EMBL" id="PNY20475.1"/>
    </source>
</evidence>
<dbReference type="PROSITE" id="PS00598">
    <property type="entry name" value="CHROMO_1"/>
    <property type="match status" value="1"/>
</dbReference>
<dbReference type="InterPro" id="IPR051219">
    <property type="entry name" value="Heterochromatin_chromo-domain"/>
</dbReference>
<comment type="subcellular location">
    <subcellularLocation>
        <location evidence="1">Nucleus</location>
    </subcellularLocation>
</comment>
<dbReference type="InterPro" id="IPR000953">
    <property type="entry name" value="Chromo/chromo_shadow_dom"/>
</dbReference>
<dbReference type="PROSITE" id="PS50013">
    <property type="entry name" value="CHROMO_2"/>
    <property type="match status" value="1"/>
</dbReference>
<dbReference type="SMART" id="SM00298">
    <property type="entry name" value="CHROMO"/>
    <property type="match status" value="1"/>
</dbReference>
<dbReference type="EMBL" id="NRSZ01001270">
    <property type="protein sequence ID" value="PNY20475.1"/>
    <property type="molecule type" value="Genomic_DNA"/>
</dbReference>
<evidence type="ECO:0000256" key="3">
    <source>
        <dbReference type="ARBA" id="ARBA00023242"/>
    </source>
</evidence>
<gene>
    <name evidence="6" type="ORF">TCAP_07398</name>
</gene>
<proteinExistence type="predicted"/>
<dbReference type="OrthoDB" id="433924at2759"/>
<dbReference type="PANTHER" id="PTHR22812">
    <property type="entry name" value="CHROMOBOX PROTEIN"/>
    <property type="match status" value="1"/>
</dbReference>
<dbReference type="STRING" id="45235.A0A2K3PYX7"/>
<keyword evidence="3" id="KW-0539">Nucleus</keyword>
<evidence type="ECO:0000256" key="4">
    <source>
        <dbReference type="SAM" id="MobiDB-lite"/>
    </source>
</evidence>
<dbReference type="InterPro" id="IPR023780">
    <property type="entry name" value="Chromo_domain"/>
</dbReference>
<dbReference type="CDD" id="cd00024">
    <property type="entry name" value="CD_CSD"/>
    <property type="match status" value="1"/>
</dbReference>